<accession>A0A381E5N3</accession>
<dbReference type="PANTHER" id="PTHR23419">
    <property type="entry name" value="DIVALENT CATION TOLERANCE CUTA-RELATED"/>
    <property type="match status" value="1"/>
</dbReference>
<name>A0A381E5N3_9GAMM</name>
<evidence type="ECO:0000313" key="2">
    <source>
        <dbReference type="EMBL" id="SUX21768.1"/>
    </source>
</evidence>
<dbReference type="InterPro" id="IPR004323">
    <property type="entry name" value="Ion_tolerance_CutA"/>
</dbReference>
<dbReference type="Proteomes" id="UP000254572">
    <property type="component" value="Unassembled WGS sequence"/>
</dbReference>
<evidence type="ECO:0000256" key="1">
    <source>
        <dbReference type="ARBA" id="ARBA00010169"/>
    </source>
</evidence>
<sequence>MNIELCLVLTTVANRDDAARLADALLTAHLAACVQCEAIESRYWWQGELCCDDEVRLVIKTARHLYAVVEALLLAQHPYNCPQIVCVNVDAVSTAYRDWAAGVLSAAADIG</sequence>
<dbReference type="AlphaFoldDB" id="A0A381E5N3"/>
<protein>
    <submittedName>
        <fullName evidence="2">Divalent-cation tolerance protein CutA</fullName>
    </submittedName>
</protein>
<dbReference type="OrthoDB" id="37622at2"/>
<dbReference type="EMBL" id="UFUW01000001">
    <property type="protein sequence ID" value="SUX21768.1"/>
    <property type="molecule type" value="Genomic_DNA"/>
</dbReference>
<dbReference type="GO" id="GO:0010038">
    <property type="term" value="P:response to metal ion"/>
    <property type="evidence" value="ECO:0007669"/>
    <property type="project" value="InterPro"/>
</dbReference>
<dbReference type="Gene3D" id="3.30.70.120">
    <property type="match status" value="1"/>
</dbReference>
<proteinExistence type="inferred from homology"/>
<dbReference type="GO" id="GO:0005507">
    <property type="term" value="F:copper ion binding"/>
    <property type="evidence" value="ECO:0007669"/>
    <property type="project" value="TreeGrafter"/>
</dbReference>
<organism evidence="2 3">
    <name type="scientific">Cardiobacterium valvarum</name>
    <dbReference type="NCBI Taxonomy" id="194702"/>
    <lineage>
        <taxon>Bacteria</taxon>
        <taxon>Pseudomonadati</taxon>
        <taxon>Pseudomonadota</taxon>
        <taxon>Gammaproteobacteria</taxon>
        <taxon>Cardiobacteriales</taxon>
        <taxon>Cardiobacteriaceae</taxon>
        <taxon>Cardiobacterium</taxon>
    </lineage>
</organism>
<dbReference type="RefSeq" id="WP_115611420.1">
    <property type="nucleotide sequence ID" value="NZ_JBHLZC010000001.1"/>
</dbReference>
<gene>
    <name evidence="2" type="primary">cutA</name>
    <name evidence="2" type="ORF">NCTC13294_01090</name>
</gene>
<keyword evidence="3" id="KW-1185">Reference proteome</keyword>
<evidence type="ECO:0000313" key="3">
    <source>
        <dbReference type="Proteomes" id="UP000254572"/>
    </source>
</evidence>
<dbReference type="InterPro" id="IPR011322">
    <property type="entry name" value="N-reg_PII-like_a/b"/>
</dbReference>
<comment type="similarity">
    <text evidence="1">Belongs to the CutA family.</text>
</comment>
<reference evidence="2 3" key="1">
    <citation type="submission" date="2018-06" db="EMBL/GenBank/DDBJ databases">
        <authorList>
            <consortium name="Pathogen Informatics"/>
            <person name="Doyle S."/>
        </authorList>
    </citation>
    <scope>NUCLEOTIDE SEQUENCE [LARGE SCALE GENOMIC DNA]</scope>
    <source>
        <strain evidence="2 3">NCTC13294</strain>
    </source>
</reference>
<dbReference type="PANTHER" id="PTHR23419:SF8">
    <property type="entry name" value="FI09726P"/>
    <property type="match status" value="1"/>
</dbReference>
<dbReference type="SUPFAM" id="SSF54913">
    <property type="entry name" value="GlnB-like"/>
    <property type="match status" value="1"/>
</dbReference>
<dbReference type="Pfam" id="PF03091">
    <property type="entry name" value="CutA1"/>
    <property type="match status" value="1"/>
</dbReference>
<dbReference type="InterPro" id="IPR015867">
    <property type="entry name" value="N-reg_PII/ATP_PRibTrfase_C"/>
</dbReference>